<dbReference type="GO" id="GO:0006606">
    <property type="term" value="P:protein import into nucleus"/>
    <property type="evidence" value="ECO:0007669"/>
    <property type="project" value="TreeGrafter"/>
</dbReference>
<dbReference type="AlphaFoldDB" id="A0A8H6S289"/>
<organism evidence="4 5">
    <name type="scientific">Mycena indigotica</name>
    <dbReference type="NCBI Taxonomy" id="2126181"/>
    <lineage>
        <taxon>Eukaryota</taxon>
        <taxon>Fungi</taxon>
        <taxon>Dikarya</taxon>
        <taxon>Basidiomycota</taxon>
        <taxon>Agaricomycotina</taxon>
        <taxon>Agaricomycetes</taxon>
        <taxon>Agaricomycetidae</taxon>
        <taxon>Agaricales</taxon>
        <taxon>Marasmiineae</taxon>
        <taxon>Mycenaceae</taxon>
        <taxon>Mycena</taxon>
    </lineage>
</organism>
<dbReference type="Proteomes" id="UP000636479">
    <property type="component" value="Unassembled WGS sequence"/>
</dbReference>
<feature type="region of interest" description="Disordered" evidence="2">
    <location>
        <begin position="1"/>
        <end position="34"/>
    </location>
</feature>
<proteinExistence type="inferred from homology"/>
<evidence type="ECO:0000313" key="4">
    <source>
        <dbReference type="EMBL" id="KAF7290517.1"/>
    </source>
</evidence>
<accession>A0A8H6S289</accession>
<evidence type="ECO:0000259" key="3">
    <source>
        <dbReference type="Pfam" id="PF25567"/>
    </source>
</evidence>
<protein>
    <submittedName>
        <fullName evidence="4">ARM repeat-containing protein</fullName>
    </submittedName>
</protein>
<evidence type="ECO:0000256" key="2">
    <source>
        <dbReference type="SAM" id="MobiDB-lite"/>
    </source>
</evidence>
<sequence>MGKSQKKRTMRRHNPVRVPDSHLPKGLASAEETSSKKNAILPIMQKMEGTDPVERKWACVAVSNLIQNDPSTRRLLQGKNIVSALITRLTDSEEEVVVEAMGALRNLCIDGGYEICAEMYNKNILTPLKAFVPKLATTLSEYLAKTKTAPETQKKLVYEFSDNVITVLWCLSETSNKALAAINELNLIPFLVSFLAAHDKIPLAPVTAAAHCLYVLTDDNPPAIDQIRVDATYIACLMSFLAPDNDQNDPKEKDPRTTTLRVLASGIIRNVSPIPPPSIVSNLDIDKDVVLPQLQRIISGFSIAAASSSVLEILARQDSTPSIQNLSLHHTPKSDHRSPAEIELEQIEGRLRTIQLSLEILTGVCATLPDPDPPSTSDEPEGEDDDLLVMDEEHADDSDMAVDEKVAQSLPSLVQPLLELITPTTLSFPPFASPSPHPPTTSALSALHVAALECLNNIFIALARGGRIDDIAGGQAVWNSIWATVEAVGTQSGPGQEHRREMWEIGVGVLWGVASVCRPHIEPQTEQVRILMGLCNDPSAEAVLQVKCIGTLECLAQNPCNLDANKSIAEFLLSILPSSGSPSPTGTEPMLQAVSSLIDIYSDELSPYDVNFRQGNFLRRLTDSLDGVKKAVRAIDRRREYNLRRHGEEVRDNLIGFIEYRRGLSL</sequence>
<gene>
    <name evidence="4" type="ORF">MIND_01291500</name>
</gene>
<dbReference type="SUPFAM" id="SSF48371">
    <property type="entry name" value="ARM repeat"/>
    <property type="match status" value="1"/>
</dbReference>
<dbReference type="InterPro" id="IPR052616">
    <property type="entry name" value="SYO1-like"/>
</dbReference>
<dbReference type="PANTHER" id="PTHR13347:SF1">
    <property type="entry name" value="HEAT REPEAT-CONTAINING PROTEIN 3"/>
    <property type="match status" value="1"/>
</dbReference>
<keyword evidence="5" id="KW-1185">Reference proteome</keyword>
<dbReference type="GeneID" id="59351895"/>
<comment type="caution">
    <text evidence="4">The sequence shown here is derived from an EMBL/GenBank/DDBJ whole genome shotgun (WGS) entry which is preliminary data.</text>
</comment>
<dbReference type="EMBL" id="JACAZF010000014">
    <property type="protein sequence ID" value="KAF7290517.1"/>
    <property type="molecule type" value="Genomic_DNA"/>
</dbReference>
<dbReference type="PANTHER" id="PTHR13347">
    <property type="entry name" value="HEAT REPEAT-CONTAINING PROTEIN 3"/>
    <property type="match status" value="1"/>
</dbReference>
<evidence type="ECO:0000313" key="5">
    <source>
        <dbReference type="Proteomes" id="UP000636479"/>
    </source>
</evidence>
<dbReference type="Pfam" id="PF25567">
    <property type="entry name" value="TPR_SYO1"/>
    <property type="match status" value="1"/>
</dbReference>
<dbReference type="InterPro" id="IPR011989">
    <property type="entry name" value="ARM-like"/>
</dbReference>
<dbReference type="GO" id="GO:0042273">
    <property type="term" value="P:ribosomal large subunit biogenesis"/>
    <property type="evidence" value="ECO:0007669"/>
    <property type="project" value="TreeGrafter"/>
</dbReference>
<feature type="compositionally biased region" description="Basic residues" evidence="2">
    <location>
        <begin position="1"/>
        <end position="15"/>
    </location>
</feature>
<name>A0A8H6S289_9AGAR</name>
<dbReference type="InterPro" id="IPR057990">
    <property type="entry name" value="TPR_SYO1"/>
</dbReference>
<feature type="region of interest" description="Disordered" evidence="2">
    <location>
        <begin position="365"/>
        <end position="384"/>
    </location>
</feature>
<reference evidence="4" key="1">
    <citation type="submission" date="2020-05" db="EMBL/GenBank/DDBJ databases">
        <title>Mycena genomes resolve the evolution of fungal bioluminescence.</title>
        <authorList>
            <person name="Tsai I.J."/>
        </authorList>
    </citation>
    <scope>NUCLEOTIDE SEQUENCE</scope>
    <source>
        <strain evidence="4">171206Taipei</strain>
    </source>
</reference>
<dbReference type="InterPro" id="IPR016024">
    <property type="entry name" value="ARM-type_fold"/>
</dbReference>
<dbReference type="Gene3D" id="1.25.10.10">
    <property type="entry name" value="Leucine-rich Repeat Variant"/>
    <property type="match status" value="1"/>
</dbReference>
<comment type="similarity">
    <text evidence="1">Belongs to the nuclear import and ribosome assembly adapter family.</text>
</comment>
<dbReference type="CDD" id="cd13394">
    <property type="entry name" value="Syo1_like"/>
    <property type="match status" value="1"/>
</dbReference>
<feature type="domain" description="SYO1-like TPR repeats" evidence="3">
    <location>
        <begin position="412"/>
        <end position="662"/>
    </location>
</feature>
<dbReference type="RefSeq" id="XP_037213877.1">
    <property type="nucleotide sequence ID" value="XM_037369379.1"/>
</dbReference>
<dbReference type="OrthoDB" id="288703at2759"/>
<dbReference type="GO" id="GO:0051082">
    <property type="term" value="F:unfolded protein binding"/>
    <property type="evidence" value="ECO:0007669"/>
    <property type="project" value="TreeGrafter"/>
</dbReference>
<evidence type="ECO:0000256" key="1">
    <source>
        <dbReference type="ARBA" id="ARBA00049983"/>
    </source>
</evidence>